<dbReference type="InterPro" id="IPR002889">
    <property type="entry name" value="WSC_carb-bd"/>
</dbReference>
<evidence type="ECO:0000256" key="9">
    <source>
        <dbReference type="SAM" id="SignalP"/>
    </source>
</evidence>
<feature type="chain" id="PRO_5040412842" description="Twinfilin-1" evidence="9">
    <location>
        <begin position="18"/>
        <end position="583"/>
    </location>
</feature>
<dbReference type="PANTHER" id="PTHR13759:SF1">
    <property type="entry name" value="TWINFILIN"/>
    <property type="match status" value="1"/>
</dbReference>
<dbReference type="PROSITE" id="PS51263">
    <property type="entry name" value="ADF_H"/>
    <property type="match status" value="2"/>
</dbReference>
<dbReference type="CDD" id="cd11285">
    <property type="entry name" value="ADF_Twf-N_like"/>
    <property type="match status" value="1"/>
</dbReference>
<evidence type="ECO:0000313" key="13">
    <source>
        <dbReference type="Proteomes" id="UP000827724"/>
    </source>
</evidence>
<proteinExistence type="inferred from homology"/>
<dbReference type="EMBL" id="JAIWOZ010000004">
    <property type="protein sequence ID" value="KAH6606877.1"/>
    <property type="molecule type" value="Genomic_DNA"/>
</dbReference>
<feature type="compositionally biased region" description="Low complexity" evidence="8">
    <location>
        <begin position="132"/>
        <end position="144"/>
    </location>
</feature>
<evidence type="ECO:0000256" key="2">
    <source>
        <dbReference type="ARBA" id="ARBA00009557"/>
    </source>
</evidence>
<dbReference type="GO" id="GO:0005884">
    <property type="term" value="C:actin filament"/>
    <property type="evidence" value="ECO:0007669"/>
    <property type="project" value="TreeGrafter"/>
</dbReference>
<organism evidence="12 13">
    <name type="scientific">Trichoderma cornu-damae</name>
    <dbReference type="NCBI Taxonomy" id="654480"/>
    <lineage>
        <taxon>Eukaryota</taxon>
        <taxon>Fungi</taxon>
        <taxon>Dikarya</taxon>
        <taxon>Ascomycota</taxon>
        <taxon>Pezizomycotina</taxon>
        <taxon>Sordariomycetes</taxon>
        <taxon>Hypocreomycetidae</taxon>
        <taxon>Hypocreales</taxon>
        <taxon>Hypocreaceae</taxon>
        <taxon>Trichoderma</taxon>
    </lineage>
</organism>
<feature type="region of interest" description="Disordered" evidence="8">
    <location>
        <begin position="558"/>
        <end position="583"/>
    </location>
</feature>
<dbReference type="GO" id="GO:0051015">
    <property type="term" value="F:actin filament binding"/>
    <property type="evidence" value="ECO:0007669"/>
    <property type="project" value="TreeGrafter"/>
</dbReference>
<comment type="caution">
    <text evidence="12">The sequence shown here is derived from an EMBL/GenBank/DDBJ whole genome shotgun (WGS) entry which is preliminary data.</text>
</comment>
<feature type="compositionally biased region" description="Polar residues" evidence="8">
    <location>
        <begin position="145"/>
        <end position="162"/>
    </location>
</feature>
<sequence>MKGIFLLALVGVTRIGGQTTHSTGAFSYQGCSSIDPSCFGDLIVFSDGRLIPESCQLACQGHQFAALLPDSCRCGDDANGIHLIDDAKCDYPCMGDSSLGMCGSICPEKTSAIANIYTRVTPSQGPAYGDPTSVESSAAAVETSCSPTDASSVGEPPQSSRRITPEGPAPEVPTSFGNPAATETPAPGSPSTQAPQEPPCETQSNTGLSTPSHGPQDPHDPQGPLTPPGSAPEPKTVNQPLPSTTPSANAPKYSKLEPASEELQKAFSSLLATPSDFALLVTIRSESLVPVETIAGRSSDFGQNLAVLEPFVKPDAALYAILRRYDDTPRFVAVTYVPDAANIRQKMLFASTRLTLVRELGTEHFRETPFMTMAHELTDKGFKAHDAHNALEAPLTEEERTLGEVKRAEQEAGSGTAVREIHLSQSLNMPVDEDAIAAMKEVAEGRKAVATLKIDAAAERVKLVPESPNPGSIGELVKSISTVEPRFTFYRFTHTHDGAEQAPVLFFYTCPATPGNRAIRNRMLYPLMKRAVLAIAEQEAGITLAKKFEVEDPGEITEQEVLNDLHPRPVASSGFSRPKRPGK</sequence>
<evidence type="ECO:0000256" key="1">
    <source>
        <dbReference type="ARBA" id="ARBA00004245"/>
    </source>
</evidence>
<feature type="domain" description="ADF-H" evidence="11">
    <location>
        <begin position="255"/>
        <end position="387"/>
    </location>
</feature>
<gene>
    <name evidence="12" type="ORF">Trco_006030</name>
</gene>
<feature type="signal peptide" evidence="9">
    <location>
        <begin position="1"/>
        <end position="17"/>
    </location>
</feature>
<dbReference type="GO" id="GO:0003785">
    <property type="term" value="F:actin monomer binding"/>
    <property type="evidence" value="ECO:0007669"/>
    <property type="project" value="TreeGrafter"/>
</dbReference>
<dbReference type="CDD" id="cd11284">
    <property type="entry name" value="ADF_Twf-C_like"/>
    <property type="match status" value="1"/>
</dbReference>
<keyword evidence="13" id="KW-1185">Reference proteome</keyword>
<dbReference type="GO" id="GO:0051016">
    <property type="term" value="P:barbed-end actin filament capping"/>
    <property type="evidence" value="ECO:0007669"/>
    <property type="project" value="TreeGrafter"/>
</dbReference>
<evidence type="ECO:0000256" key="5">
    <source>
        <dbReference type="ARBA" id="ARBA00023203"/>
    </source>
</evidence>
<dbReference type="OrthoDB" id="10006997at2759"/>
<protein>
    <recommendedName>
        <fullName evidence="14">Twinfilin-1</fullName>
    </recommendedName>
</protein>
<keyword evidence="5" id="KW-0009">Actin-binding</keyword>
<evidence type="ECO:0000256" key="8">
    <source>
        <dbReference type="SAM" id="MobiDB-lite"/>
    </source>
</evidence>
<evidence type="ECO:0000256" key="3">
    <source>
        <dbReference type="ARBA" id="ARBA00022490"/>
    </source>
</evidence>
<keyword evidence="3" id="KW-0963">Cytoplasm</keyword>
<dbReference type="FunFam" id="3.40.20.10:FF:000007">
    <property type="entry name" value="Twinfilin-1 isoform 1"/>
    <property type="match status" value="1"/>
</dbReference>
<evidence type="ECO:0000256" key="7">
    <source>
        <dbReference type="ARBA" id="ARBA00038532"/>
    </source>
</evidence>
<dbReference type="SMART" id="SM00102">
    <property type="entry name" value="ADF"/>
    <property type="match status" value="2"/>
</dbReference>
<dbReference type="AlphaFoldDB" id="A0A9P8TWC2"/>
<keyword evidence="9" id="KW-0732">Signal</keyword>
<keyword evidence="6" id="KW-0206">Cytoskeleton</keyword>
<dbReference type="GO" id="GO:0030042">
    <property type="term" value="P:actin filament depolymerization"/>
    <property type="evidence" value="ECO:0007669"/>
    <property type="project" value="TreeGrafter"/>
</dbReference>
<dbReference type="PANTHER" id="PTHR13759">
    <property type="entry name" value="TWINFILIN"/>
    <property type="match status" value="1"/>
</dbReference>
<evidence type="ECO:0000256" key="4">
    <source>
        <dbReference type="ARBA" id="ARBA00022737"/>
    </source>
</evidence>
<feature type="domain" description="ADF-H" evidence="11">
    <location>
        <begin position="426"/>
        <end position="566"/>
    </location>
</feature>
<comment type="subunit">
    <text evidence="7">Interacts with G-actin; ADP-actin form.</text>
</comment>
<dbReference type="InterPro" id="IPR028458">
    <property type="entry name" value="Twinfilin"/>
</dbReference>
<dbReference type="Gene3D" id="3.40.20.10">
    <property type="entry name" value="Severin"/>
    <property type="match status" value="2"/>
</dbReference>
<dbReference type="Pfam" id="PF00241">
    <property type="entry name" value="Cofilin_ADF"/>
    <property type="match status" value="2"/>
</dbReference>
<reference evidence="12" key="1">
    <citation type="submission" date="2021-08" db="EMBL/GenBank/DDBJ databases">
        <title>Chromosome-Level Trichoderma cornu-damae using Hi-C Data.</title>
        <authorList>
            <person name="Kim C.S."/>
        </authorList>
    </citation>
    <scope>NUCLEOTIDE SEQUENCE</scope>
    <source>
        <strain evidence="12">KA19-0412C</strain>
    </source>
</reference>
<comment type="subcellular location">
    <subcellularLocation>
        <location evidence="1">Cytoplasm</location>
        <location evidence="1">Cytoskeleton</location>
    </subcellularLocation>
</comment>
<dbReference type="InterPro" id="IPR002108">
    <property type="entry name" value="ADF-H"/>
</dbReference>
<feature type="domain" description="WSC" evidence="10">
    <location>
        <begin position="25"/>
        <end position="120"/>
    </location>
</feature>
<evidence type="ECO:0000259" key="10">
    <source>
        <dbReference type="PROSITE" id="PS51212"/>
    </source>
</evidence>
<dbReference type="Proteomes" id="UP000827724">
    <property type="component" value="Unassembled WGS sequence"/>
</dbReference>
<evidence type="ECO:0000259" key="11">
    <source>
        <dbReference type="PROSITE" id="PS51263"/>
    </source>
</evidence>
<dbReference type="InterPro" id="IPR029006">
    <property type="entry name" value="ADF-H/Gelsolin-like_dom_sf"/>
</dbReference>
<evidence type="ECO:0000313" key="12">
    <source>
        <dbReference type="EMBL" id="KAH6606877.1"/>
    </source>
</evidence>
<evidence type="ECO:0008006" key="14">
    <source>
        <dbReference type="Google" id="ProtNLM"/>
    </source>
</evidence>
<feature type="compositionally biased region" description="Polar residues" evidence="8">
    <location>
        <begin position="189"/>
        <end position="213"/>
    </location>
</feature>
<keyword evidence="4" id="KW-0677">Repeat</keyword>
<feature type="compositionally biased region" description="Polar residues" evidence="8">
    <location>
        <begin position="236"/>
        <end position="248"/>
    </location>
</feature>
<feature type="region of interest" description="Disordered" evidence="8">
    <location>
        <begin position="122"/>
        <end position="253"/>
    </location>
</feature>
<name>A0A9P8TWC2_9HYPO</name>
<evidence type="ECO:0000256" key="6">
    <source>
        <dbReference type="ARBA" id="ARBA00023212"/>
    </source>
</evidence>
<comment type="similarity">
    <text evidence="2">Belongs to the actin-binding proteins ADF family. Twinfilin subfamily.</text>
</comment>
<dbReference type="PROSITE" id="PS51212">
    <property type="entry name" value="WSC"/>
    <property type="match status" value="1"/>
</dbReference>
<dbReference type="GO" id="GO:0005737">
    <property type="term" value="C:cytoplasm"/>
    <property type="evidence" value="ECO:0007669"/>
    <property type="project" value="TreeGrafter"/>
</dbReference>
<dbReference type="SUPFAM" id="SSF55753">
    <property type="entry name" value="Actin depolymerizing proteins"/>
    <property type="match status" value="2"/>
</dbReference>
<accession>A0A9P8TWC2</accession>